<accession>A0ABU5I311</accession>
<gene>
    <name evidence="1" type="ORF">U0C82_11400</name>
</gene>
<evidence type="ECO:0000313" key="1">
    <source>
        <dbReference type="EMBL" id="MDY8109744.1"/>
    </source>
</evidence>
<keyword evidence="2" id="KW-1185">Reference proteome</keyword>
<sequence>MMSTLQTFQMYTRNTARIMERIEADPINKRSVEYYRENIAKVKTVDDFMSDYRLYSHALTAFGLSEQIGSPGLIRKVLESDMSQPLSLVNKMGDDRYRELHKAFNFGRKGETATIAAQSASQNDRTVEAYSVHRISAANAAKGQLDQYRKAIGDIADVDQFLDSKSVYETALTAAGLDPKIASKDFIRDVFTTDIADEVAEGGDKRFLKLKAMFNFQADGTAAATGVQSAIETNETLRMFYEQKDLVASASSATNDIDYWKLRIPEIKTADQFTQDPRLMEVALYSVGIDASIQSTAFVWQVLTSDVNDSGSVLNQMSEKSDADKALKEKYREFHALFQFETDGTLKAGATGPVAADDEGRLFSTYLDRNADRTASSDRVAKALYNVSISNIKTVSQFALIPHVYEYALKAFGIDPATTSRTEILNVLRSDPGDPKSYARKSGNEGFVALAAAFNFDENGKIAARRVAQSDPAFADTIERYSKNYREKPTENDKLQIKKITSEYRDAIAEIVTISDLVSNEAIVDYITTAFDLGDFKLDAKTLSGILTSDFDDPESVMAKFDDQRIFDLRAAFQFTNVGGLARAEPNAQSKADRIRVDNLFLRQKYEEQAGLESDGARLALYFKRSAADIRNAFDILADPALLKVVQIATGIPSESGQSTIEAQSRTIEKRLDFESLKDPDELSRFINRFVALYDIENGGGAGSINPATILLGGGGGSLGMF</sequence>
<dbReference type="SUPFAM" id="SSF158837">
    <property type="entry name" value="AGR C 984p-like"/>
    <property type="match status" value="5"/>
</dbReference>
<dbReference type="InterPro" id="IPR023157">
    <property type="entry name" value="AGR-C-984p-like_sf"/>
</dbReference>
<dbReference type="Proteomes" id="UP001294412">
    <property type="component" value="Unassembled WGS sequence"/>
</dbReference>
<evidence type="ECO:0000313" key="2">
    <source>
        <dbReference type="Proteomes" id="UP001294412"/>
    </source>
</evidence>
<comment type="caution">
    <text evidence="1">The sequence shown here is derived from an EMBL/GenBank/DDBJ whole genome shotgun (WGS) entry which is preliminary data.</text>
</comment>
<proteinExistence type="predicted"/>
<dbReference type="EMBL" id="JAXLPB010000003">
    <property type="protein sequence ID" value="MDY8109744.1"/>
    <property type="molecule type" value="Genomic_DNA"/>
</dbReference>
<dbReference type="InterPro" id="IPR010626">
    <property type="entry name" value="DUF1217"/>
</dbReference>
<name>A0ABU5I311_9HYPH</name>
<organism evidence="1 2">
    <name type="scientific">Fulvimarina uroteuthidis</name>
    <dbReference type="NCBI Taxonomy" id="3098149"/>
    <lineage>
        <taxon>Bacteria</taxon>
        <taxon>Pseudomonadati</taxon>
        <taxon>Pseudomonadota</taxon>
        <taxon>Alphaproteobacteria</taxon>
        <taxon>Hyphomicrobiales</taxon>
        <taxon>Aurantimonadaceae</taxon>
        <taxon>Fulvimarina</taxon>
    </lineage>
</organism>
<dbReference type="Pfam" id="PF06748">
    <property type="entry name" value="DUF1217"/>
    <property type="match status" value="3"/>
</dbReference>
<protein>
    <submittedName>
        <fullName evidence="1">DUF1217 domain-containing protein</fullName>
    </submittedName>
</protein>
<dbReference type="RefSeq" id="WP_322187228.1">
    <property type="nucleotide sequence ID" value="NZ_JAXLPB010000003.1"/>
</dbReference>
<dbReference type="Gene3D" id="1.10.3700.10">
    <property type="entry name" value="AGR C 984p-like"/>
    <property type="match status" value="3"/>
</dbReference>
<reference evidence="1 2" key="1">
    <citation type="submission" date="2023-12" db="EMBL/GenBank/DDBJ databases">
        <title>Description of Novel Strain Fulvimarina sp. 2208YS6-2-32 isolated from Uroteuthis (Photololigo) edulis.</title>
        <authorList>
            <person name="Park J.-S."/>
        </authorList>
    </citation>
    <scope>NUCLEOTIDE SEQUENCE [LARGE SCALE GENOMIC DNA]</scope>
    <source>
        <strain evidence="1 2">2208YS6-2-32</strain>
    </source>
</reference>